<dbReference type="Proteomes" id="UP000186817">
    <property type="component" value="Unassembled WGS sequence"/>
</dbReference>
<feature type="domain" description="EF-hand" evidence="3">
    <location>
        <begin position="165"/>
        <end position="200"/>
    </location>
</feature>
<feature type="compositionally biased region" description="Basic and acidic residues" evidence="2">
    <location>
        <begin position="271"/>
        <end position="282"/>
    </location>
</feature>
<reference evidence="4 5" key="1">
    <citation type="submission" date="2016-02" db="EMBL/GenBank/DDBJ databases">
        <title>Genome analysis of coral dinoflagellate symbionts highlights evolutionary adaptations to a symbiotic lifestyle.</title>
        <authorList>
            <person name="Aranda M."/>
            <person name="Li Y."/>
            <person name="Liew Y.J."/>
            <person name="Baumgarten S."/>
            <person name="Simakov O."/>
            <person name="Wilson M."/>
            <person name="Piel J."/>
            <person name="Ashoor H."/>
            <person name="Bougouffa S."/>
            <person name="Bajic V.B."/>
            <person name="Ryu T."/>
            <person name="Ravasi T."/>
            <person name="Bayer T."/>
            <person name="Micklem G."/>
            <person name="Kim H."/>
            <person name="Bhak J."/>
            <person name="Lajeunesse T.C."/>
            <person name="Voolstra C.R."/>
        </authorList>
    </citation>
    <scope>NUCLEOTIDE SEQUENCE [LARGE SCALE GENOMIC DNA]</scope>
    <source>
        <strain evidence="4 5">CCMP2467</strain>
    </source>
</reference>
<organism evidence="4 5">
    <name type="scientific">Symbiodinium microadriaticum</name>
    <name type="common">Dinoflagellate</name>
    <name type="synonym">Zooxanthella microadriatica</name>
    <dbReference type="NCBI Taxonomy" id="2951"/>
    <lineage>
        <taxon>Eukaryota</taxon>
        <taxon>Sar</taxon>
        <taxon>Alveolata</taxon>
        <taxon>Dinophyceae</taxon>
        <taxon>Suessiales</taxon>
        <taxon>Symbiodiniaceae</taxon>
        <taxon>Symbiodinium</taxon>
    </lineage>
</organism>
<dbReference type="PROSITE" id="PS50222">
    <property type="entry name" value="EF_HAND_2"/>
    <property type="match status" value="1"/>
</dbReference>
<dbReference type="AlphaFoldDB" id="A0A1Q9CFX4"/>
<dbReference type="EMBL" id="LSRX01001247">
    <property type="protein sequence ID" value="OLP81821.1"/>
    <property type="molecule type" value="Genomic_DNA"/>
</dbReference>
<dbReference type="Gene3D" id="1.10.238.10">
    <property type="entry name" value="EF-hand"/>
    <property type="match status" value="1"/>
</dbReference>
<dbReference type="OrthoDB" id="26525at2759"/>
<dbReference type="SUPFAM" id="SSF47473">
    <property type="entry name" value="EF-hand"/>
    <property type="match status" value="1"/>
</dbReference>
<accession>A0A1Q9CFX4</accession>
<proteinExistence type="predicted"/>
<gene>
    <name evidence="4" type="ORF">AK812_SmicGene37592</name>
</gene>
<evidence type="ECO:0000259" key="3">
    <source>
        <dbReference type="PROSITE" id="PS50222"/>
    </source>
</evidence>
<evidence type="ECO:0000256" key="2">
    <source>
        <dbReference type="SAM" id="MobiDB-lite"/>
    </source>
</evidence>
<evidence type="ECO:0000313" key="5">
    <source>
        <dbReference type="Proteomes" id="UP000186817"/>
    </source>
</evidence>
<dbReference type="GO" id="GO:0005509">
    <property type="term" value="F:calcium ion binding"/>
    <property type="evidence" value="ECO:0007669"/>
    <property type="project" value="InterPro"/>
</dbReference>
<dbReference type="InterPro" id="IPR018247">
    <property type="entry name" value="EF_Hand_1_Ca_BS"/>
</dbReference>
<dbReference type="InterPro" id="IPR002048">
    <property type="entry name" value="EF_hand_dom"/>
</dbReference>
<evidence type="ECO:0000256" key="1">
    <source>
        <dbReference type="ARBA" id="ARBA00022837"/>
    </source>
</evidence>
<name>A0A1Q9CFX4_SYMMI</name>
<evidence type="ECO:0000313" key="4">
    <source>
        <dbReference type="EMBL" id="OLP81821.1"/>
    </source>
</evidence>
<protein>
    <recommendedName>
        <fullName evidence="3">EF-hand domain-containing protein</fullName>
    </recommendedName>
</protein>
<keyword evidence="1" id="KW-0106">Calcium</keyword>
<feature type="region of interest" description="Disordered" evidence="2">
    <location>
        <begin position="244"/>
        <end position="300"/>
    </location>
</feature>
<dbReference type="InterPro" id="IPR011992">
    <property type="entry name" value="EF-hand-dom_pair"/>
</dbReference>
<keyword evidence="5" id="KW-1185">Reference proteome</keyword>
<sequence length="614" mass="67683">MLSAGMLGKAKQAKLALTLTPENAAQVHADLAEMVGNQSFGKKLDEAGRARARGIASLKTRKAVMDPRQMRELETVKLEHDTLTAQRENQLLLEYKQKIETLCFVFRDAATRRPKLAFFEQSKQHRDVAGAWRALDEDLSGYITLQEIDPASSSALANFRRWCDEEFGSVRSAFSVFDNSGDNEVNYREWRRSLRFYGFEGDASTLFYALDVERSGTLALQEVEFLDVLGEPPVPQNVTTQYVTEGKRTGGTMLLPPTPRDAGEEPSPLDYDSRKEARKSNEPVDNEEEEQSPGPGAYTPLMAPAVAVACTPRRALKVHPFFREGLGKRTQFTPRQDRRHELVSQVACWKPGHDTPTRAASRYVAEAKGGQSRITVMSTVLWVKLGGKGSSRVPRACGFKVWERHNILIDMSEGPKPKYGLVDFGLAVDVQSWRGDPEEGGQERPAPSRNTRVGQVRILPPDITLPAAHSAGLPARRYWAMVTPLHSRLMETFHNGGDWDVLKAHCLDSNVHEVIASKLRSLRAGPSIGAAIIKTIAAAASARHNSIEVGLLSALLLLIGCGDRSDEAEGTIGPTAEEEDDAQMLMDQSSAISEVPGPAVWRQVRLLIEKAPGE</sequence>
<dbReference type="PROSITE" id="PS00018">
    <property type="entry name" value="EF_HAND_1"/>
    <property type="match status" value="1"/>
</dbReference>
<comment type="caution">
    <text evidence="4">The sequence shown here is derived from an EMBL/GenBank/DDBJ whole genome shotgun (WGS) entry which is preliminary data.</text>
</comment>